<evidence type="ECO:0000313" key="7">
    <source>
        <dbReference type="EMBL" id="MEZ8082572.1"/>
    </source>
</evidence>
<keyword evidence="7" id="KW-0282">Flagellum</keyword>
<sequence>MDKIPEIVATSISKNIEDVSRISTNTQNVNTVGFKALVDTPSSDSSSMSVGKSLDLSQGELRQTGRTLDLAVQGDGWLIFRKGNAITLTRNGQLQLDSRGFITGNNGYRLQGIDGDIQLESTFVKIQRDGRVSFDERDVGQILLVKASDISAEQYQSGNIHFERAPRLDVDEASRLLQGYLEQSNVDPSTEVIDLMSANRHIQTMQKSLAAYDQVIKKAISELGK</sequence>
<gene>
    <name evidence="7" type="ORF">ACED35_15740</name>
</gene>
<dbReference type="Proteomes" id="UP001569154">
    <property type="component" value="Unassembled WGS sequence"/>
</dbReference>
<comment type="subcellular location">
    <subcellularLocation>
        <location evidence="1 4">Bacterial flagellum basal body</location>
    </subcellularLocation>
</comment>
<evidence type="ECO:0000256" key="3">
    <source>
        <dbReference type="ARBA" id="ARBA00023143"/>
    </source>
</evidence>
<dbReference type="InterPro" id="IPR053967">
    <property type="entry name" value="LlgE_F_G-like_D1"/>
</dbReference>
<dbReference type="Pfam" id="PF06429">
    <property type="entry name" value="Flg_bbr_C"/>
    <property type="match status" value="1"/>
</dbReference>
<evidence type="ECO:0000256" key="1">
    <source>
        <dbReference type="ARBA" id="ARBA00004117"/>
    </source>
</evidence>
<reference evidence="7 8" key="1">
    <citation type="submission" date="2024-06" db="EMBL/GenBank/DDBJ databases">
        <authorList>
            <person name="Steensen K."/>
            <person name="Seneca J."/>
            <person name="Bartlau N."/>
            <person name="Yu A.X."/>
            <person name="Polz M.F."/>
        </authorList>
    </citation>
    <scope>NUCLEOTIDE SEQUENCE [LARGE SCALE GENOMIC DNA]</scope>
    <source>
        <strain evidence="7 8">1F260</strain>
    </source>
</reference>
<evidence type="ECO:0000256" key="2">
    <source>
        <dbReference type="ARBA" id="ARBA00009677"/>
    </source>
</evidence>
<dbReference type="InterPro" id="IPR020013">
    <property type="entry name" value="Flagellar_FlgE/F/G"/>
</dbReference>
<dbReference type="NCBIfam" id="TIGR03506">
    <property type="entry name" value="FlgEFG_subfam"/>
    <property type="match status" value="1"/>
</dbReference>
<feature type="domain" description="Flagellar hook protein FlgE/F/G-like D1" evidence="6">
    <location>
        <begin position="71"/>
        <end position="133"/>
    </location>
</feature>
<comment type="caution">
    <text evidence="7">The sequence shown here is derived from an EMBL/GenBank/DDBJ whole genome shotgun (WGS) entry which is preliminary data.</text>
</comment>
<keyword evidence="8" id="KW-1185">Reference proteome</keyword>
<organism evidence="7 8">
    <name type="scientific">Enterovibrio norvegicus</name>
    <dbReference type="NCBI Taxonomy" id="188144"/>
    <lineage>
        <taxon>Bacteria</taxon>
        <taxon>Pseudomonadati</taxon>
        <taxon>Pseudomonadota</taxon>
        <taxon>Gammaproteobacteria</taxon>
        <taxon>Vibrionales</taxon>
        <taxon>Vibrionaceae</taxon>
        <taxon>Enterovibrio</taxon>
    </lineage>
</organism>
<dbReference type="Pfam" id="PF22692">
    <property type="entry name" value="LlgE_F_G_D1"/>
    <property type="match status" value="1"/>
</dbReference>
<dbReference type="EMBL" id="JBGONM010000038">
    <property type="protein sequence ID" value="MEZ8082572.1"/>
    <property type="molecule type" value="Genomic_DNA"/>
</dbReference>
<evidence type="ECO:0000259" key="5">
    <source>
        <dbReference type="Pfam" id="PF06429"/>
    </source>
</evidence>
<name>A0ABV4L753_9GAMM</name>
<dbReference type="InterPro" id="IPR037925">
    <property type="entry name" value="FlgE/F/G-like"/>
</dbReference>
<feature type="domain" description="Flagellar basal-body/hook protein C-terminal" evidence="5">
    <location>
        <begin position="178"/>
        <end position="221"/>
    </location>
</feature>
<keyword evidence="7" id="KW-0969">Cilium</keyword>
<evidence type="ECO:0000256" key="4">
    <source>
        <dbReference type="RuleBase" id="RU362116"/>
    </source>
</evidence>
<accession>A0ABV4L753</accession>
<dbReference type="PANTHER" id="PTHR30435">
    <property type="entry name" value="FLAGELLAR PROTEIN"/>
    <property type="match status" value="1"/>
</dbReference>
<evidence type="ECO:0000313" key="8">
    <source>
        <dbReference type="Proteomes" id="UP001569154"/>
    </source>
</evidence>
<dbReference type="InterPro" id="IPR010930">
    <property type="entry name" value="Flg_bb/hook_C_dom"/>
</dbReference>
<dbReference type="PANTHER" id="PTHR30435:SF19">
    <property type="entry name" value="FLAGELLAR BASAL-BODY ROD PROTEIN FLGG"/>
    <property type="match status" value="1"/>
</dbReference>
<proteinExistence type="inferred from homology"/>
<keyword evidence="3 4" id="KW-0975">Bacterial flagellum</keyword>
<comment type="similarity">
    <text evidence="2 4">Belongs to the flagella basal body rod proteins family.</text>
</comment>
<protein>
    <submittedName>
        <fullName evidence="7">Flagellar hook-basal body complex protein</fullName>
    </submittedName>
</protein>
<dbReference type="RefSeq" id="WP_017013014.1">
    <property type="nucleotide sequence ID" value="NZ_AJYG02000064.1"/>
</dbReference>
<keyword evidence="7" id="KW-0966">Cell projection</keyword>
<evidence type="ECO:0000259" key="6">
    <source>
        <dbReference type="Pfam" id="PF22692"/>
    </source>
</evidence>
<dbReference type="SUPFAM" id="SSF117143">
    <property type="entry name" value="Flagellar hook protein flgE"/>
    <property type="match status" value="1"/>
</dbReference>